<gene>
    <name evidence="1" type="ORF">Asera_57710</name>
</gene>
<protein>
    <submittedName>
        <fullName evidence="1">Uncharacterized protein</fullName>
    </submittedName>
</protein>
<evidence type="ECO:0000313" key="1">
    <source>
        <dbReference type="EMBL" id="BCJ31663.1"/>
    </source>
</evidence>
<reference evidence="1" key="1">
    <citation type="submission" date="2020-08" db="EMBL/GenBank/DDBJ databases">
        <title>Whole genome shotgun sequence of Actinocatenispora sera NBRC 101916.</title>
        <authorList>
            <person name="Komaki H."/>
            <person name="Tamura T."/>
        </authorList>
    </citation>
    <scope>NUCLEOTIDE SEQUENCE</scope>
    <source>
        <strain evidence="1">NBRC 101916</strain>
    </source>
</reference>
<name>A0A810L8N8_9ACTN</name>
<dbReference type="KEGG" id="aser:Asera_57710"/>
<dbReference type="AlphaFoldDB" id="A0A810L8N8"/>
<sequence length="374" mass="39562">MRTAISRRTRAVAGVVAGAAAVLVGVALLPASAGAQRAPLDTGTQRTSAAAQGLPGGKANFVVSVGSFKANTTTNWMRLGYYVFHPSNGTVTGTWWRWNQTNKRDIRVDTPVLASGCGATRCYAQTMKRFLTGATETVAGKYALSGSALTVAWPSGSGYVQEKWTVGRIQKSNGSTDGSLVQLVWNGVGRGYTATSGYAFGSSASLDANASAATLMQPANRVKYAYRFNGIVAGKLSGGPSAYDLRAFQQCADGRCLGSASKSDPGNGCTAFPPGDSAHSATVNYYLAHFGGDRRDATEHWFRCLAWDGKTHKQSCYQKNSHVKPSLQVIDDAGRFRGWVGAETSFMTTQANQSTGPAIHDMLGIFKVGPRVLT</sequence>
<dbReference type="EMBL" id="AP023354">
    <property type="protein sequence ID" value="BCJ31663.1"/>
    <property type="molecule type" value="Genomic_DNA"/>
</dbReference>
<dbReference type="Proteomes" id="UP000680750">
    <property type="component" value="Chromosome"/>
</dbReference>
<dbReference type="OrthoDB" id="3507435at2"/>
<proteinExistence type="predicted"/>
<organism evidence="1 2">
    <name type="scientific">Actinocatenispora sera</name>
    <dbReference type="NCBI Taxonomy" id="390989"/>
    <lineage>
        <taxon>Bacteria</taxon>
        <taxon>Bacillati</taxon>
        <taxon>Actinomycetota</taxon>
        <taxon>Actinomycetes</taxon>
        <taxon>Micromonosporales</taxon>
        <taxon>Micromonosporaceae</taxon>
        <taxon>Actinocatenispora</taxon>
    </lineage>
</organism>
<evidence type="ECO:0000313" key="2">
    <source>
        <dbReference type="Proteomes" id="UP000680750"/>
    </source>
</evidence>
<dbReference type="RefSeq" id="WP_030444054.1">
    <property type="nucleotide sequence ID" value="NZ_AP023354.1"/>
</dbReference>
<keyword evidence="2" id="KW-1185">Reference proteome</keyword>
<accession>A0A810L8N8</accession>